<dbReference type="OrthoDB" id="2356263at2"/>
<proteinExistence type="predicted"/>
<accession>A0A511D9F5</accession>
<evidence type="ECO:0000256" key="1">
    <source>
        <dbReference type="ARBA" id="ARBA00023125"/>
    </source>
</evidence>
<feature type="DNA-binding region" description="H-T-H motif" evidence="2">
    <location>
        <begin position="38"/>
        <end position="57"/>
    </location>
</feature>
<evidence type="ECO:0000256" key="2">
    <source>
        <dbReference type="PROSITE-ProRule" id="PRU00335"/>
    </source>
</evidence>
<protein>
    <recommendedName>
        <fullName evidence="3">HTH tetR-type domain-containing protein</fullName>
    </recommendedName>
</protein>
<keyword evidence="5" id="KW-1185">Reference proteome</keyword>
<evidence type="ECO:0000313" key="4">
    <source>
        <dbReference type="EMBL" id="GEL21439.1"/>
    </source>
</evidence>
<reference evidence="4 5" key="1">
    <citation type="submission" date="2019-07" db="EMBL/GenBank/DDBJ databases">
        <title>Whole genome shotgun sequence of Pseudonocardia sulfidoxydans NBRC 16205.</title>
        <authorList>
            <person name="Hosoyama A."/>
            <person name="Uohara A."/>
            <person name="Ohji S."/>
            <person name="Ichikawa N."/>
        </authorList>
    </citation>
    <scope>NUCLEOTIDE SEQUENCE [LARGE SCALE GENOMIC DNA]</scope>
    <source>
        <strain evidence="4 5">NBRC 16205</strain>
    </source>
</reference>
<dbReference type="EMBL" id="BJVJ01000002">
    <property type="protein sequence ID" value="GEL21439.1"/>
    <property type="molecule type" value="Genomic_DNA"/>
</dbReference>
<sequence>MTRVAGPDGGAADGRDTRSRLLSAAEELFADRGSDAVSLREIGRAAGARNVIAAQYWFTDRDGLVQALLDRHAPEVERHRHRLLDEFGAGPHADAVVGGPGADGAVHELAAALVEPLAAKLDQGAAGAGYLRTVADLLTRPVPSMAPLALDQPGGSIGRWRALLEPVLEPDAVELHRRFLTVRFVAVEMAQRARAGRDDHRLFVSQLVDAAAGLLGSRVSARTRELRAQRRGPSS</sequence>
<dbReference type="Proteomes" id="UP000321685">
    <property type="component" value="Unassembled WGS sequence"/>
</dbReference>
<dbReference type="Pfam" id="PF00440">
    <property type="entry name" value="TetR_N"/>
    <property type="match status" value="1"/>
</dbReference>
<gene>
    <name evidence="4" type="ORF">PSU4_03930</name>
</gene>
<dbReference type="PROSITE" id="PS50977">
    <property type="entry name" value="HTH_TETR_2"/>
    <property type="match status" value="1"/>
</dbReference>
<dbReference type="Gene3D" id="1.10.357.10">
    <property type="entry name" value="Tetracycline Repressor, domain 2"/>
    <property type="match status" value="1"/>
</dbReference>
<name>A0A511D9F5_9PSEU</name>
<dbReference type="RefSeq" id="WP_147102103.1">
    <property type="nucleotide sequence ID" value="NZ_BJVJ01000002.1"/>
</dbReference>
<dbReference type="AlphaFoldDB" id="A0A511D9F5"/>
<organism evidence="4 5">
    <name type="scientific">Pseudonocardia sulfidoxydans NBRC 16205</name>
    <dbReference type="NCBI Taxonomy" id="1223511"/>
    <lineage>
        <taxon>Bacteria</taxon>
        <taxon>Bacillati</taxon>
        <taxon>Actinomycetota</taxon>
        <taxon>Actinomycetes</taxon>
        <taxon>Pseudonocardiales</taxon>
        <taxon>Pseudonocardiaceae</taxon>
        <taxon>Pseudonocardia</taxon>
    </lineage>
</organism>
<feature type="domain" description="HTH tetR-type" evidence="3">
    <location>
        <begin position="15"/>
        <end position="75"/>
    </location>
</feature>
<dbReference type="InterPro" id="IPR001647">
    <property type="entry name" value="HTH_TetR"/>
</dbReference>
<keyword evidence="1 2" id="KW-0238">DNA-binding</keyword>
<evidence type="ECO:0000313" key="5">
    <source>
        <dbReference type="Proteomes" id="UP000321685"/>
    </source>
</evidence>
<evidence type="ECO:0000259" key="3">
    <source>
        <dbReference type="PROSITE" id="PS50977"/>
    </source>
</evidence>
<comment type="caution">
    <text evidence="4">The sequence shown here is derived from an EMBL/GenBank/DDBJ whole genome shotgun (WGS) entry which is preliminary data.</text>
</comment>
<dbReference type="SUPFAM" id="SSF46689">
    <property type="entry name" value="Homeodomain-like"/>
    <property type="match status" value="1"/>
</dbReference>
<dbReference type="GO" id="GO:0003677">
    <property type="term" value="F:DNA binding"/>
    <property type="evidence" value="ECO:0007669"/>
    <property type="project" value="UniProtKB-UniRule"/>
</dbReference>
<dbReference type="InterPro" id="IPR009057">
    <property type="entry name" value="Homeodomain-like_sf"/>
</dbReference>